<dbReference type="Gene3D" id="1.10.510.10">
    <property type="entry name" value="Transferase(Phosphotransferase) domain 1"/>
    <property type="match status" value="1"/>
</dbReference>
<proteinExistence type="inferred from homology"/>
<sequence length="831" mass="92426">MDSVISRLRSTVSSALPGNQVSREFDLEDQVGSSGPGLLWKLYSATKRSSKEAATVWIFEKKALDRFAKNEKEIIIEKLKLGVAALTRFRHPRILSVVHPLEESRDSLGFATEPVFTSLANALGKVTNLSRPATDKLNNFKFSETELKYGIIQVCEALTFIHREGHRFHLNVSPESVVVNRLGSWKLCGFEFACEGNEGECVSFAPWQSSIPSLCQPHLDFCAPEVAIEGRGYAASDMFSIGILIHALYNNGVSFLDCHECYGAYREAVKKLKPLSSHALANIPPGIRDYVKMLLQLDIDIRPDAHEILKLPFLNDANVACLKSLDELYQMDNLARSKFYRNLPNSIKNLPLRINLHRVFPQLSQEFPNKSMIPFVLPSILQIIDMVSREEVATYIMPRFKHVLAVHEPIQVVQVLLQNLGILVAKLSPSDFKTYALPVLNSALDSNATPILELCLRSLPEMAHLMDFSVLKSNIVPRLKKVYLRVDLVNMRLEILVCMAKLLEYLDRWTVMDEILVFLTEVRSREPKILVAVLAIYRIAFSHKKLGISREFLASKSIPHLLQLSMDCNLTPLQYAAFADLVREMFTAMETEQRAKLIELHSLGEDAAVFVSSPLNLDGTASEMVDCIMSSLAGVSISPKHVIPTADGVAKNPSTGELNARPTSVLQPHQQYRSLEAKKRATADLEQLERLKQQPSLLTPEAAPPPRPKPTPTDLSDFLIDSNPPFDWNRTAKPPTFPLMGQNSSTAAPLGDLSGSLNPPQQPNYLYQNSLNTSSISGGSAFCHQSNSQLPPTSTMYGRPRVPPTVNQPVQSAQSNNTPLLSQADIMDFLG</sequence>
<comment type="similarity">
    <text evidence="1">Belongs to the protein kinase superfamily.</text>
</comment>
<gene>
    <name evidence="4" type="ORF">TcWFU_003232</name>
</gene>
<accession>A0ABR4QQC5</accession>
<feature type="compositionally biased region" description="Polar residues" evidence="2">
    <location>
        <begin position="778"/>
        <end position="796"/>
    </location>
</feature>
<name>A0ABR4QQC5_9CEST</name>
<feature type="region of interest" description="Disordered" evidence="2">
    <location>
        <begin position="646"/>
        <end position="670"/>
    </location>
</feature>
<evidence type="ECO:0000256" key="1">
    <source>
        <dbReference type="ARBA" id="ARBA00038349"/>
    </source>
</evidence>
<evidence type="ECO:0000313" key="4">
    <source>
        <dbReference type="EMBL" id="KAL5111733.1"/>
    </source>
</evidence>
<dbReference type="EMBL" id="JAKROA010000001">
    <property type="protein sequence ID" value="KAL5111733.1"/>
    <property type="molecule type" value="Genomic_DNA"/>
</dbReference>
<dbReference type="InterPro" id="IPR011009">
    <property type="entry name" value="Kinase-like_dom_sf"/>
</dbReference>
<dbReference type="Gene3D" id="3.30.200.20">
    <property type="entry name" value="Phosphorylase Kinase, domain 1"/>
    <property type="match status" value="1"/>
</dbReference>
<feature type="compositionally biased region" description="Pro residues" evidence="2">
    <location>
        <begin position="702"/>
        <end position="711"/>
    </location>
</feature>
<dbReference type="InterPro" id="IPR016024">
    <property type="entry name" value="ARM-type_fold"/>
</dbReference>
<evidence type="ECO:0000259" key="3">
    <source>
        <dbReference type="PROSITE" id="PS50011"/>
    </source>
</evidence>
<dbReference type="Pfam" id="PF00069">
    <property type="entry name" value="Pkinase"/>
    <property type="match status" value="1"/>
</dbReference>
<dbReference type="SMART" id="SM00220">
    <property type="entry name" value="S_TKc"/>
    <property type="match status" value="1"/>
</dbReference>
<organism evidence="4 5">
    <name type="scientific">Taenia crassiceps</name>
    <dbReference type="NCBI Taxonomy" id="6207"/>
    <lineage>
        <taxon>Eukaryota</taxon>
        <taxon>Metazoa</taxon>
        <taxon>Spiralia</taxon>
        <taxon>Lophotrochozoa</taxon>
        <taxon>Platyhelminthes</taxon>
        <taxon>Cestoda</taxon>
        <taxon>Eucestoda</taxon>
        <taxon>Cyclophyllidea</taxon>
        <taxon>Taeniidae</taxon>
        <taxon>Taenia</taxon>
    </lineage>
</organism>
<feature type="compositionally biased region" description="Polar residues" evidence="2">
    <location>
        <begin position="652"/>
        <end position="670"/>
    </location>
</feature>
<evidence type="ECO:0000313" key="5">
    <source>
        <dbReference type="Proteomes" id="UP001651158"/>
    </source>
</evidence>
<dbReference type="Gene3D" id="1.25.10.10">
    <property type="entry name" value="Leucine-rich Repeat Variant"/>
    <property type="match status" value="1"/>
</dbReference>
<feature type="domain" description="Protein kinase" evidence="3">
    <location>
        <begin position="25"/>
        <end position="314"/>
    </location>
</feature>
<protein>
    <submittedName>
        <fullName evidence="4">SCY1-like protein 2</fullName>
    </submittedName>
</protein>
<dbReference type="InterPro" id="IPR051177">
    <property type="entry name" value="CIK-Related_Protein"/>
</dbReference>
<dbReference type="PROSITE" id="PS50011">
    <property type="entry name" value="PROTEIN_KINASE_DOM"/>
    <property type="match status" value="1"/>
</dbReference>
<comment type="caution">
    <text evidence="4">The sequence shown here is derived from an EMBL/GenBank/DDBJ whole genome shotgun (WGS) entry which is preliminary data.</text>
</comment>
<reference evidence="4 5" key="1">
    <citation type="journal article" date="2022" name="Front. Cell. Infect. Microbiol.">
        <title>The Genomes of Two Strains of Taenia crassiceps the Animal Model for the Study of Human Cysticercosis.</title>
        <authorList>
            <person name="Bobes R.J."/>
            <person name="Estrada K."/>
            <person name="Rios-Valencia D.G."/>
            <person name="Calderon-Gallegos A."/>
            <person name="de la Torre P."/>
            <person name="Carrero J.C."/>
            <person name="Sanchez-Flores A."/>
            <person name="Laclette J.P."/>
        </authorList>
    </citation>
    <scope>NUCLEOTIDE SEQUENCE [LARGE SCALE GENOMIC DNA]</scope>
    <source>
        <strain evidence="4">WFUcys</strain>
    </source>
</reference>
<feature type="region of interest" description="Disordered" evidence="2">
    <location>
        <begin position="778"/>
        <end position="797"/>
    </location>
</feature>
<dbReference type="InterPro" id="IPR000719">
    <property type="entry name" value="Prot_kinase_dom"/>
</dbReference>
<dbReference type="CDD" id="cd14011">
    <property type="entry name" value="PK_SCY1_like"/>
    <property type="match status" value="1"/>
</dbReference>
<feature type="region of interest" description="Disordered" evidence="2">
    <location>
        <begin position="691"/>
        <end position="713"/>
    </location>
</feature>
<dbReference type="InterPro" id="IPR011989">
    <property type="entry name" value="ARM-like"/>
</dbReference>
<dbReference type="PANTHER" id="PTHR12984:SF6">
    <property type="entry name" value="SCY1-LIKE PROTEIN 2"/>
    <property type="match status" value="1"/>
</dbReference>
<dbReference type="SUPFAM" id="SSF56112">
    <property type="entry name" value="Protein kinase-like (PK-like)"/>
    <property type="match status" value="1"/>
</dbReference>
<dbReference type="Proteomes" id="UP001651158">
    <property type="component" value="Unassembled WGS sequence"/>
</dbReference>
<dbReference type="PANTHER" id="PTHR12984">
    <property type="entry name" value="SCY1-RELATED S/T PROTEIN KINASE-LIKE"/>
    <property type="match status" value="1"/>
</dbReference>
<dbReference type="SUPFAM" id="SSF48371">
    <property type="entry name" value="ARM repeat"/>
    <property type="match status" value="1"/>
</dbReference>
<evidence type="ECO:0000256" key="2">
    <source>
        <dbReference type="SAM" id="MobiDB-lite"/>
    </source>
</evidence>
<keyword evidence="5" id="KW-1185">Reference proteome</keyword>